<organism evidence="1 2">
    <name type="scientific">Brevundimonas halotolerans</name>
    <dbReference type="NCBI Taxonomy" id="69670"/>
    <lineage>
        <taxon>Bacteria</taxon>
        <taxon>Pseudomonadati</taxon>
        <taxon>Pseudomonadota</taxon>
        <taxon>Alphaproteobacteria</taxon>
        <taxon>Caulobacterales</taxon>
        <taxon>Caulobacteraceae</taxon>
        <taxon>Brevundimonas</taxon>
    </lineage>
</organism>
<proteinExistence type="predicted"/>
<dbReference type="SUPFAM" id="SSF54637">
    <property type="entry name" value="Thioesterase/thiol ester dehydrase-isomerase"/>
    <property type="match status" value="1"/>
</dbReference>
<protein>
    <recommendedName>
        <fullName evidence="3">Acyl dehydratase</fullName>
    </recommendedName>
</protein>
<gene>
    <name evidence="1" type="ORF">FHS65_002050</name>
</gene>
<name>A0A7W9A4Z0_9CAUL</name>
<evidence type="ECO:0000313" key="1">
    <source>
        <dbReference type="EMBL" id="MBB5661290.1"/>
    </source>
</evidence>
<comment type="caution">
    <text evidence="1">The sequence shown here is derived from an EMBL/GenBank/DDBJ whole genome shotgun (WGS) entry which is preliminary data.</text>
</comment>
<dbReference type="EMBL" id="JACIJB010000009">
    <property type="protein sequence ID" value="MBB5661290.1"/>
    <property type="molecule type" value="Genomic_DNA"/>
</dbReference>
<evidence type="ECO:0000313" key="2">
    <source>
        <dbReference type="Proteomes" id="UP000548978"/>
    </source>
</evidence>
<dbReference type="OrthoDB" id="7172472at2"/>
<dbReference type="InterPro" id="IPR029069">
    <property type="entry name" value="HotDog_dom_sf"/>
</dbReference>
<accession>A0A7W9A4Z0</accession>
<sequence length="141" mass="15370">MSEAEATDPFRVCFEDLSVGQVIPLGACTVDAESLSGFVATFAPRWPVEAGAPPAMVYALWTRLFAEKSSHWAQTKVLAVDGLRYMRDPPAGELLRGRMTVMGKDPVGDDKGIVIAQHDLLDEGGRLVFSCLTRALFTRRA</sequence>
<keyword evidence="2" id="KW-1185">Reference proteome</keyword>
<dbReference type="AlphaFoldDB" id="A0A7W9A4Z0"/>
<evidence type="ECO:0008006" key="3">
    <source>
        <dbReference type="Google" id="ProtNLM"/>
    </source>
</evidence>
<dbReference type="Gene3D" id="3.10.129.10">
    <property type="entry name" value="Hotdog Thioesterase"/>
    <property type="match status" value="1"/>
</dbReference>
<dbReference type="Proteomes" id="UP000548978">
    <property type="component" value="Unassembled WGS sequence"/>
</dbReference>
<dbReference type="RefSeq" id="WP_123288506.1">
    <property type="nucleotide sequence ID" value="NZ_JACIJB010000009.1"/>
</dbReference>
<reference evidence="1 2" key="1">
    <citation type="submission" date="2020-08" db="EMBL/GenBank/DDBJ databases">
        <title>Genomic Encyclopedia of Type Strains, Phase IV (KMG-IV): sequencing the most valuable type-strain genomes for metagenomic binning, comparative biology and taxonomic classification.</title>
        <authorList>
            <person name="Goeker M."/>
        </authorList>
    </citation>
    <scope>NUCLEOTIDE SEQUENCE [LARGE SCALE GENOMIC DNA]</scope>
    <source>
        <strain evidence="1 2">DSM 24448</strain>
    </source>
</reference>